<evidence type="ECO:0000313" key="2">
    <source>
        <dbReference type="Proteomes" id="UP000031532"/>
    </source>
</evidence>
<dbReference type="InterPro" id="IPR036390">
    <property type="entry name" value="WH_DNA-bd_sf"/>
</dbReference>
<keyword evidence="2" id="KW-1185">Reference proteome</keyword>
<evidence type="ECO:0000313" key="1">
    <source>
        <dbReference type="EMBL" id="NHC34722.1"/>
    </source>
</evidence>
<dbReference type="RefSeq" id="WP_039716741.1">
    <property type="nucleotide sequence ID" value="NZ_JTJC03000002.1"/>
</dbReference>
<dbReference type="AlphaFoldDB" id="A0A9X5E636"/>
<sequence>MNDAIERVRVKNQILSVIKMHGSQTAVDLAVKLQVSPMAIRQHMQTLQDEQLVTYSEQKQAVGRPVKFWQLTEKANALFPNHHADLVVKLIEGVRKVFGEAGLKVLIGERTQAQIQTYSAQMQHAQNWRERVAILAQLRTQEGYMAETIEESPGVLVLAENHCSICAAAKSCSQLCSSELQVFETLLGSDVNVERVEHILSGDRRCAYRISSCN</sequence>
<accession>A0A9X5E636</accession>
<dbReference type="OrthoDB" id="155998at2"/>
<gene>
    <name evidence="1" type="ORF">QH73_0008625</name>
</gene>
<dbReference type="InterPro" id="IPR036388">
    <property type="entry name" value="WH-like_DNA-bd_sf"/>
</dbReference>
<protein>
    <submittedName>
        <fullName evidence="1">Transcriptional regulator</fullName>
    </submittedName>
</protein>
<dbReference type="EMBL" id="JTJC03000002">
    <property type="protein sequence ID" value="NHC34722.1"/>
    <property type="molecule type" value="Genomic_DNA"/>
</dbReference>
<dbReference type="Proteomes" id="UP000031532">
    <property type="component" value="Unassembled WGS sequence"/>
</dbReference>
<organism evidence="1 2">
    <name type="scientific">Scytonema millei VB511283</name>
    <dbReference type="NCBI Taxonomy" id="1245923"/>
    <lineage>
        <taxon>Bacteria</taxon>
        <taxon>Bacillati</taxon>
        <taxon>Cyanobacteriota</taxon>
        <taxon>Cyanophyceae</taxon>
        <taxon>Nostocales</taxon>
        <taxon>Scytonemataceae</taxon>
        <taxon>Scytonema</taxon>
    </lineage>
</organism>
<comment type="caution">
    <text evidence="1">The sequence shown here is derived from an EMBL/GenBank/DDBJ whole genome shotgun (WGS) entry which is preliminary data.</text>
</comment>
<dbReference type="SUPFAM" id="SSF46785">
    <property type="entry name" value="Winged helix' DNA-binding domain"/>
    <property type="match status" value="1"/>
</dbReference>
<name>A0A9X5E636_9CYAN</name>
<reference evidence="1 2" key="1">
    <citation type="journal article" date="2015" name="Genome Announc.">
        <title>Draft Genome Sequence of the Terrestrial Cyanobacterium Scytonema millei VB511283, Isolated from Eastern India.</title>
        <authorList>
            <person name="Sen D."/>
            <person name="Chandrababunaidu M.M."/>
            <person name="Singh D."/>
            <person name="Sanghi N."/>
            <person name="Ghorai A."/>
            <person name="Mishra G.P."/>
            <person name="Madduluri M."/>
            <person name="Adhikary S.P."/>
            <person name="Tripathy S."/>
        </authorList>
    </citation>
    <scope>NUCLEOTIDE SEQUENCE [LARGE SCALE GENOMIC DNA]</scope>
    <source>
        <strain evidence="1 2">VB511283</strain>
    </source>
</reference>
<dbReference type="Gene3D" id="1.10.10.10">
    <property type="entry name" value="Winged helix-like DNA-binding domain superfamily/Winged helix DNA-binding domain"/>
    <property type="match status" value="1"/>
</dbReference>
<proteinExistence type="predicted"/>